<accession>A0A553EDL5</accession>
<evidence type="ECO:0000256" key="9">
    <source>
        <dbReference type="ARBA" id="ARBA00023077"/>
    </source>
</evidence>
<evidence type="ECO:0000313" key="18">
    <source>
        <dbReference type="Proteomes" id="UP000316371"/>
    </source>
</evidence>
<dbReference type="GO" id="GO:0015344">
    <property type="term" value="F:siderophore uptake transmembrane transporter activity"/>
    <property type="evidence" value="ECO:0007669"/>
    <property type="project" value="TreeGrafter"/>
</dbReference>
<dbReference type="Pfam" id="PF00593">
    <property type="entry name" value="TonB_dep_Rec_b-barrel"/>
    <property type="match status" value="1"/>
</dbReference>
<keyword evidence="10 12" id="KW-0472">Membrane</keyword>
<dbReference type="InterPro" id="IPR008969">
    <property type="entry name" value="CarboxyPept-like_regulatory"/>
</dbReference>
<evidence type="ECO:0000256" key="14">
    <source>
        <dbReference type="SAM" id="SignalP"/>
    </source>
</evidence>
<name>A0A553EDL5_9FLAO</name>
<dbReference type="Proteomes" id="UP000316371">
    <property type="component" value="Unassembled WGS sequence"/>
</dbReference>
<dbReference type="Gene3D" id="2.170.130.10">
    <property type="entry name" value="TonB-dependent receptor, plug domain"/>
    <property type="match status" value="1"/>
</dbReference>
<evidence type="ECO:0000256" key="5">
    <source>
        <dbReference type="ARBA" id="ARBA00022692"/>
    </source>
</evidence>
<keyword evidence="2 12" id="KW-0813">Transport</keyword>
<feature type="domain" description="TonB-dependent receptor-like beta-barrel" evidence="15">
    <location>
        <begin position="333"/>
        <end position="833"/>
    </location>
</feature>
<evidence type="ECO:0000256" key="10">
    <source>
        <dbReference type="ARBA" id="ARBA00023136"/>
    </source>
</evidence>
<evidence type="ECO:0000256" key="8">
    <source>
        <dbReference type="ARBA" id="ARBA00023065"/>
    </source>
</evidence>
<feature type="signal peptide" evidence="14">
    <location>
        <begin position="1"/>
        <end position="27"/>
    </location>
</feature>
<evidence type="ECO:0000256" key="6">
    <source>
        <dbReference type="ARBA" id="ARBA00022729"/>
    </source>
</evidence>
<dbReference type="PANTHER" id="PTHR32552">
    <property type="entry name" value="FERRICHROME IRON RECEPTOR-RELATED"/>
    <property type="match status" value="1"/>
</dbReference>
<comment type="subcellular location">
    <subcellularLocation>
        <location evidence="1 12">Cell outer membrane</location>
        <topology evidence="1 12">Multi-pass membrane protein</topology>
    </subcellularLocation>
</comment>
<evidence type="ECO:0000256" key="3">
    <source>
        <dbReference type="ARBA" id="ARBA00022452"/>
    </source>
</evidence>
<protein>
    <submittedName>
        <fullName evidence="17">TonB-dependent receptor</fullName>
    </submittedName>
</protein>
<keyword evidence="5 12" id="KW-0812">Transmembrane</keyword>
<reference evidence="17 18" key="1">
    <citation type="submission" date="2019-07" db="EMBL/GenBank/DDBJ databases">
        <title>Novel species of Flavobacterium.</title>
        <authorList>
            <person name="Liu Q."/>
            <person name="Xin Y.-H."/>
        </authorList>
    </citation>
    <scope>NUCLEOTIDE SEQUENCE [LARGE SCALE GENOMIC DNA]</scope>
    <source>
        <strain evidence="17 18">LB1R34</strain>
    </source>
</reference>
<comment type="caution">
    <text evidence="17">The sequence shown here is derived from an EMBL/GenBank/DDBJ whole genome shotgun (WGS) entry which is preliminary data.</text>
</comment>
<feature type="domain" description="TonB-dependent receptor plug" evidence="16">
    <location>
        <begin position="129"/>
        <end position="241"/>
    </location>
</feature>
<comment type="similarity">
    <text evidence="12 13">Belongs to the TonB-dependent receptor family.</text>
</comment>
<dbReference type="Pfam" id="PF07715">
    <property type="entry name" value="Plug"/>
    <property type="match status" value="1"/>
</dbReference>
<keyword evidence="11 12" id="KW-0998">Cell outer membrane</keyword>
<dbReference type="Pfam" id="PF13620">
    <property type="entry name" value="CarboxypepD_reg"/>
    <property type="match status" value="1"/>
</dbReference>
<dbReference type="EMBL" id="VJZT01000001">
    <property type="protein sequence ID" value="TRX43119.1"/>
    <property type="molecule type" value="Genomic_DNA"/>
</dbReference>
<dbReference type="RefSeq" id="WP_144255040.1">
    <property type="nucleotide sequence ID" value="NZ_VJZT01000001.1"/>
</dbReference>
<evidence type="ECO:0000256" key="7">
    <source>
        <dbReference type="ARBA" id="ARBA00023004"/>
    </source>
</evidence>
<evidence type="ECO:0000259" key="15">
    <source>
        <dbReference type="Pfam" id="PF00593"/>
    </source>
</evidence>
<dbReference type="InterPro" id="IPR037066">
    <property type="entry name" value="Plug_dom_sf"/>
</dbReference>
<evidence type="ECO:0000256" key="12">
    <source>
        <dbReference type="PROSITE-ProRule" id="PRU01360"/>
    </source>
</evidence>
<dbReference type="Gene3D" id="2.40.170.20">
    <property type="entry name" value="TonB-dependent receptor, beta-barrel domain"/>
    <property type="match status" value="1"/>
</dbReference>
<dbReference type="SUPFAM" id="SSF56935">
    <property type="entry name" value="Porins"/>
    <property type="match status" value="1"/>
</dbReference>
<keyword evidence="6 14" id="KW-0732">Signal</keyword>
<organism evidence="17 18">
    <name type="scientific">Flavobacterium restrictum</name>
    <dbReference type="NCBI Taxonomy" id="2594428"/>
    <lineage>
        <taxon>Bacteria</taxon>
        <taxon>Pseudomonadati</taxon>
        <taxon>Bacteroidota</taxon>
        <taxon>Flavobacteriia</taxon>
        <taxon>Flavobacteriales</taxon>
        <taxon>Flavobacteriaceae</taxon>
        <taxon>Flavobacterium</taxon>
    </lineage>
</organism>
<dbReference type="InterPro" id="IPR012910">
    <property type="entry name" value="Plug_dom"/>
</dbReference>
<dbReference type="PROSITE" id="PS52016">
    <property type="entry name" value="TONB_DEPENDENT_REC_3"/>
    <property type="match status" value="1"/>
</dbReference>
<dbReference type="GO" id="GO:0009279">
    <property type="term" value="C:cell outer membrane"/>
    <property type="evidence" value="ECO:0007669"/>
    <property type="project" value="UniProtKB-SubCell"/>
</dbReference>
<dbReference type="AlphaFoldDB" id="A0A553EDL5"/>
<evidence type="ECO:0000256" key="2">
    <source>
        <dbReference type="ARBA" id="ARBA00022448"/>
    </source>
</evidence>
<evidence type="ECO:0000259" key="16">
    <source>
        <dbReference type="Pfam" id="PF07715"/>
    </source>
</evidence>
<feature type="chain" id="PRO_5021782647" evidence="14">
    <location>
        <begin position="28"/>
        <end position="880"/>
    </location>
</feature>
<evidence type="ECO:0000256" key="11">
    <source>
        <dbReference type="ARBA" id="ARBA00023237"/>
    </source>
</evidence>
<dbReference type="InterPro" id="IPR000531">
    <property type="entry name" value="Beta-barrel_TonB"/>
</dbReference>
<evidence type="ECO:0000313" key="17">
    <source>
        <dbReference type="EMBL" id="TRX43119.1"/>
    </source>
</evidence>
<gene>
    <name evidence="17" type="ORF">FNW21_01930</name>
</gene>
<keyword evidence="8" id="KW-0406">Ion transport</keyword>
<keyword evidence="18" id="KW-1185">Reference proteome</keyword>
<evidence type="ECO:0000256" key="13">
    <source>
        <dbReference type="RuleBase" id="RU003357"/>
    </source>
</evidence>
<sequence length="880" mass="96503">MKKLQLKDKLETFWLLCLFIISSVAHAQSTGSISGVVKDKNGTLLSEVTVKLSSANGTDRSTKVDSMSTYNFKNVPNGKYKILFTLLGHLASTAQVVVENNDVVINGQLVEDPMQLDAVVVTGGRPKRKIESSVAITTMSAKDIQQRAPLNNIDLMKAIPGLTVESSGGDGPGNVWVRGFPQGGGYTYLGILEDGLAVLPTGFNSAPSADQYYKADLTIKNVEAIRGGNAAIVLANTPGAVINNISYVGAAKSYGDFKVSSGLSQGLFKVEGNTGGSLSDNIRYNIGGSYRTDNGIVSPPYNAGKGGQLKGNITYHFKHNKGYFRLLGKYIDDKIYWRLPSYYSYDGSGKPKALPNYDIFTQSMEVVDSKWDYTNGSGKTTSYDLADGMHTKMGAIGFQFNYTTDNEWQISNNFRYQDNKTDINSSIPVGVGGYVPGVDYKYLDGSPAVYGANDYNVTTAAIMWRNKDKQYINNLDFKKKVNNHSLGMGLGIHQHNVNNNPYDTFVFFQELKENPRRLLIPAFGIVGNGIIPASTTLYIANTRILSSYITDEIALSAKYRLDLGFRLDNHNIDGKRPYYGVNTDGTPNPSAPATMTVTGTTDYSYSNTNWAFSAGLNDKISENAAMFARLTRAYNTPNYLDYGVQVFNAASIKKRPVYLAELGYKYAKNGWSLFSSMSYSAIKNVSLNITVPTSAGLQSLIAFGSTATLSAEYEVAYKVSNNLGLRLTGTLQDSKYTDYKASTNTNPAVFAELGDKTYDFSGNRTERVPVLSTELSANYDYKKFTTNWGIIYTGSRYTSPSDSYKLPGYISVRASAGYKLTKAIEAKFWVDNLTNTRALTEGDVRGDQFRDFSTIAKGSLMIGRTILPRSFWASISYSFK</sequence>
<dbReference type="PANTHER" id="PTHR32552:SF89">
    <property type="entry name" value="CATECHOLATE SIDEROPHORE RECEPTOR FIU"/>
    <property type="match status" value="1"/>
</dbReference>
<evidence type="ECO:0000256" key="1">
    <source>
        <dbReference type="ARBA" id="ARBA00004571"/>
    </source>
</evidence>
<evidence type="ECO:0000256" key="4">
    <source>
        <dbReference type="ARBA" id="ARBA00022496"/>
    </source>
</evidence>
<dbReference type="Gene3D" id="2.60.40.1120">
    <property type="entry name" value="Carboxypeptidase-like, regulatory domain"/>
    <property type="match status" value="1"/>
</dbReference>
<dbReference type="InterPro" id="IPR039426">
    <property type="entry name" value="TonB-dep_rcpt-like"/>
</dbReference>
<dbReference type="InterPro" id="IPR036942">
    <property type="entry name" value="Beta-barrel_TonB_sf"/>
</dbReference>
<keyword evidence="4" id="KW-0410">Iron transport</keyword>
<dbReference type="SUPFAM" id="SSF49464">
    <property type="entry name" value="Carboxypeptidase regulatory domain-like"/>
    <property type="match status" value="1"/>
</dbReference>
<dbReference type="OrthoDB" id="1122665at2"/>
<keyword evidence="3 12" id="KW-1134">Transmembrane beta strand</keyword>
<proteinExistence type="inferred from homology"/>
<keyword evidence="9 13" id="KW-0798">TonB box</keyword>
<keyword evidence="7" id="KW-0408">Iron</keyword>
<keyword evidence="17" id="KW-0675">Receptor</keyword>